<feature type="region of interest" description="Disordered" evidence="1">
    <location>
        <begin position="54"/>
        <end position="73"/>
    </location>
</feature>
<organism evidence="2 3">
    <name type="scientific">Amanita muscaria (strain Koide BX008)</name>
    <dbReference type="NCBI Taxonomy" id="946122"/>
    <lineage>
        <taxon>Eukaryota</taxon>
        <taxon>Fungi</taxon>
        <taxon>Dikarya</taxon>
        <taxon>Basidiomycota</taxon>
        <taxon>Agaricomycotina</taxon>
        <taxon>Agaricomycetes</taxon>
        <taxon>Agaricomycetidae</taxon>
        <taxon>Agaricales</taxon>
        <taxon>Pluteineae</taxon>
        <taxon>Amanitaceae</taxon>
        <taxon>Amanita</taxon>
    </lineage>
</organism>
<feature type="region of interest" description="Disordered" evidence="1">
    <location>
        <begin position="1"/>
        <end position="23"/>
    </location>
</feature>
<dbReference type="HOGENOM" id="CLU_2704321_0_0_1"/>
<evidence type="ECO:0000313" key="3">
    <source>
        <dbReference type="Proteomes" id="UP000054549"/>
    </source>
</evidence>
<dbReference type="EMBL" id="KN818260">
    <property type="protein sequence ID" value="KIL63291.1"/>
    <property type="molecule type" value="Genomic_DNA"/>
</dbReference>
<evidence type="ECO:0000256" key="1">
    <source>
        <dbReference type="SAM" id="MobiDB-lite"/>
    </source>
</evidence>
<evidence type="ECO:0000313" key="2">
    <source>
        <dbReference type="EMBL" id="KIL63291.1"/>
    </source>
</evidence>
<dbReference type="Proteomes" id="UP000054549">
    <property type="component" value="Unassembled WGS sequence"/>
</dbReference>
<accession>A0A0C2X2A3</accession>
<name>A0A0C2X2A3_AMAMK</name>
<dbReference type="InParanoid" id="A0A0C2X2A3"/>
<proteinExistence type="predicted"/>
<feature type="compositionally biased region" description="Basic residues" evidence="1">
    <location>
        <begin position="1"/>
        <end position="15"/>
    </location>
</feature>
<dbReference type="AlphaFoldDB" id="A0A0C2X2A3"/>
<gene>
    <name evidence="2" type="ORF">M378DRAFT_673580</name>
</gene>
<protein>
    <submittedName>
        <fullName evidence="2">Uncharacterized protein</fullName>
    </submittedName>
</protein>
<reference evidence="2 3" key="1">
    <citation type="submission" date="2014-04" db="EMBL/GenBank/DDBJ databases">
        <title>Evolutionary Origins and Diversification of the Mycorrhizal Mutualists.</title>
        <authorList>
            <consortium name="DOE Joint Genome Institute"/>
            <consortium name="Mycorrhizal Genomics Consortium"/>
            <person name="Kohler A."/>
            <person name="Kuo A."/>
            <person name="Nagy L.G."/>
            <person name="Floudas D."/>
            <person name="Copeland A."/>
            <person name="Barry K.W."/>
            <person name="Cichocki N."/>
            <person name="Veneault-Fourrey C."/>
            <person name="LaButti K."/>
            <person name="Lindquist E.A."/>
            <person name="Lipzen A."/>
            <person name="Lundell T."/>
            <person name="Morin E."/>
            <person name="Murat C."/>
            <person name="Riley R."/>
            <person name="Ohm R."/>
            <person name="Sun H."/>
            <person name="Tunlid A."/>
            <person name="Henrissat B."/>
            <person name="Grigoriev I.V."/>
            <person name="Hibbett D.S."/>
            <person name="Martin F."/>
        </authorList>
    </citation>
    <scope>NUCLEOTIDE SEQUENCE [LARGE SCALE GENOMIC DNA]</scope>
    <source>
        <strain evidence="2 3">Koide BX008</strain>
    </source>
</reference>
<keyword evidence="3" id="KW-1185">Reference proteome</keyword>
<sequence length="73" mass="8428">MPKKAKLQSRQMRRHGLMDEKPKKCTILRSAKNGSRSRSKARCVSSQLRKHLMELRNKFSTPQARPEAPLGRV</sequence>